<comment type="caution">
    <text evidence="2">The sequence shown here is derived from an EMBL/GenBank/DDBJ whole genome shotgun (WGS) entry which is preliminary data.</text>
</comment>
<proteinExistence type="predicted"/>
<reference evidence="2" key="1">
    <citation type="submission" date="2023-04" db="EMBL/GenBank/DDBJ databases">
        <title>Ambrosiozyma monospora NBRC 1965.</title>
        <authorList>
            <person name="Ichikawa N."/>
            <person name="Sato H."/>
            <person name="Tonouchi N."/>
        </authorList>
    </citation>
    <scope>NUCLEOTIDE SEQUENCE</scope>
    <source>
        <strain evidence="2">NBRC 1965</strain>
    </source>
</reference>
<dbReference type="Proteomes" id="UP001165063">
    <property type="component" value="Unassembled WGS sequence"/>
</dbReference>
<feature type="compositionally biased region" description="Low complexity" evidence="1">
    <location>
        <begin position="70"/>
        <end position="91"/>
    </location>
</feature>
<organism evidence="2 3">
    <name type="scientific">Ambrosiozyma monospora</name>
    <name type="common">Yeast</name>
    <name type="synonym">Endomycopsis monosporus</name>
    <dbReference type="NCBI Taxonomy" id="43982"/>
    <lineage>
        <taxon>Eukaryota</taxon>
        <taxon>Fungi</taxon>
        <taxon>Dikarya</taxon>
        <taxon>Ascomycota</taxon>
        <taxon>Saccharomycotina</taxon>
        <taxon>Pichiomycetes</taxon>
        <taxon>Pichiales</taxon>
        <taxon>Pichiaceae</taxon>
        <taxon>Ambrosiozyma</taxon>
    </lineage>
</organism>
<accession>A0A9W6YUB1</accession>
<evidence type="ECO:0000256" key="1">
    <source>
        <dbReference type="SAM" id="MobiDB-lite"/>
    </source>
</evidence>
<gene>
    <name evidence="2" type="ORF">Amon01_000447300</name>
</gene>
<dbReference type="EMBL" id="BSXU01002163">
    <property type="protein sequence ID" value="GMG34918.1"/>
    <property type="molecule type" value="Genomic_DNA"/>
</dbReference>
<keyword evidence="3" id="KW-1185">Reference proteome</keyword>
<dbReference type="AlphaFoldDB" id="A0A9W6YUB1"/>
<name>A0A9W6YUB1_AMBMO</name>
<evidence type="ECO:0000313" key="3">
    <source>
        <dbReference type="Proteomes" id="UP001165063"/>
    </source>
</evidence>
<sequence length="101" mass="11586">MQAIVIANAINNLNQVTKATENKVFKKQLQNQLKALSESLVTHVKQQVENDPLTNSAPLVKRIYDQYLMQKQQQQQQDQPKQSDQQQQQKPEIGTSSIEKL</sequence>
<protein>
    <submittedName>
        <fullName evidence="2">Unnamed protein product</fullName>
    </submittedName>
</protein>
<evidence type="ECO:0000313" key="2">
    <source>
        <dbReference type="EMBL" id="GMG34918.1"/>
    </source>
</evidence>
<feature type="region of interest" description="Disordered" evidence="1">
    <location>
        <begin position="70"/>
        <end position="101"/>
    </location>
</feature>